<dbReference type="PANTHER" id="PTHR10160:SF19">
    <property type="entry name" value="PROTON-TRANSLOCATING NAD(P)(+) TRANSHYDROGENASE"/>
    <property type="match status" value="1"/>
</dbReference>
<feature type="compositionally biased region" description="Basic and acidic residues" evidence="13">
    <location>
        <begin position="476"/>
        <end position="498"/>
    </location>
</feature>
<evidence type="ECO:0000256" key="3">
    <source>
        <dbReference type="ARBA" id="ARBA00022475"/>
    </source>
</evidence>
<dbReference type="NCBIfam" id="NF006942">
    <property type="entry name" value="PRK09424.1"/>
    <property type="match status" value="1"/>
</dbReference>
<evidence type="ECO:0000256" key="1">
    <source>
        <dbReference type="ARBA" id="ARBA00004429"/>
    </source>
</evidence>
<evidence type="ECO:0000256" key="10">
    <source>
        <dbReference type="ARBA" id="ARBA00023027"/>
    </source>
</evidence>
<feature type="transmembrane region" description="Helical" evidence="14">
    <location>
        <begin position="682"/>
        <end position="700"/>
    </location>
</feature>
<dbReference type="SUPFAM" id="SSF51735">
    <property type="entry name" value="NAD(P)-binding Rossmann-fold domains"/>
    <property type="match status" value="1"/>
</dbReference>
<evidence type="ECO:0000256" key="8">
    <source>
        <dbReference type="ARBA" id="ARBA00022967"/>
    </source>
</evidence>
<feature type="domain" description="Alanine dehydrogenase/pyridine nucleotide transhydrogenase NAD(H)-binding" evidence="15">
    <location>
        <begin position="224"/>
        <end position="392"/>
    </location>
</feature>
<dbReference type="SMART" id="SM01002">
    <property type="entry name" value="AlaDh_PNT_C"/>
    <property type="match status" value="1"/>
</dbReference>
<evidence type="ECO:0000256" key="9">
    <source>
        <dbReference type="ARBA" id="ARBA00022989"/>
    </source>
</evidence>
<dbReference type="InterPro" id="IPR029035">
    <property type="entry name" value="DHS-like_NAD/FAD-binding_dom"/>
</dbReference>
<dbReference type="CDD" id="cd05304">
    <property type="entry name" value="Rubrum_tdh"/>
    <property type="match status" value="1"/>
</dbReference>
<dbReference type="GO" id="GO:0006740">
    <property type="term" value="P:NADPH regeneration"/>
    <property type="evidence" value="ECO:0007669"/>
    <property type="project" value="TreeGrafter"/>
</dbReference>
<dbReference type="InterPro" id="IPR026255">
    <property type="entry name" value="NADP_transhyd_a"/>
</dbReference>
<sequence>MLSRAHARLAARVPTSFARRSSVPGLKPARLAAWLPNSAVLASSTPPLRPFAAEAAAAAPAAGAAASTGPAAEAAAKTYRPRAQLAVGILREKGEDKRVAMTPENVKMLLSKGFGSVVVESGAGSKAGYSDAMYVEAGATVGDAYAADIVAGIGAPNPKSLRKGTATISMVRPGSNKELVKAFQDAGVASLALDCVPRISRAQVFDVLSSQANIAGYRAVIEAAEHLPRFFSGQVTAAGRVPPAKVLVIGGGVAGLAAVQTAKNLGAIVRCFDTRPEVREQVESLGGEFLELPPEVMAEAGGGGGGYAKEMSKAFLDAEMALFAKQAREVDVVITTALIPGKKAPQLILAEHVAALKRGSVTVDLAAEAGGNIATTQPGKVITTDNGVTCIGYTDLPSRMAPQSSTLFGNNATKFLLSLEPPKASRPADGAAAFGLNLDDEVTRGALVTLDGQVMWPAPPPPSMQKVDAAAMGSAGKKEEEEEEKNKPAPKTPEELAKAKTMRRALGIAGGASAIVAMGMGGVDTEFQSSIAVLALSVGLGVWAVRNVAHSLHTPLISATNALSGFTAVGGLHLLAADGSLVPVTAAQWLGAISVLVSTTNIVGGSMVTHRMLEMFKRPTDPNEHNNLYAIPGAAAVGTYGLAAAAGFPGAAGTLGLVGALSSIGAIAGLSSQDTARMGNALAVIGLGTGTLAAIVSLPIAGSAGALMQAGGLMGAGGAAGAVLGRTISPMQLPQSVAAMHALVGVAAAATSVGTFLAASGDPAMASAAADVVAEAARTATEHTAGSGLGTVERVSVFLGAWIGAITATGSVAAFAKLQGLVSSASITLPKRDLINGSAALLSLGAMGAFAAGDPGTAAGLAMLAAGTGAAGFLGGHIGMGVGGADAPVLLTVLNSYSGWALCAEGFALHSPLLLTVGALIGSSGGFLSLHMCEAMNRSLPAVILGGWGTKTQSAKAIDGEEEREHVETSVVETSQLIRDARRVAIVPGYGLAVAQAQHAMAQVHKELKAQGKHVKFVIHPVAGRMPGQLNVLLAEAGVPYDDVLDMEDLDDEDWKDIDVSIVMGANDTVNPAAEEDPDSPIAGMPVIPVWKAGRVIVVKRSMGQGYSAVDNPLFFRPDVCSMLLGDASKVATELLEQVRERA</sequence>
<name>A0A5A8DWD6_CAFRO</name>
<feature type="transmembrane region" description="Helical" evidence="14">
    <location>
        <begin position="913"/>
        <end position="930"/>
    </location>
</feature>
<feature type="transmembrane region" description="Helical" evidence="14">
    <location>
        <begin position="799"/>
        <end position="822"/>
    </location>
</feature>
<dbReference type="FunFam" id="3.40.50.720:FF:000028">
    <property type="entry name" value="NAD(P) transhydrogenase subunit alpha"/>
    <property type="match status" value="1"/>
</dbReference>
<accession>A0A5A8DWD6</accession>
<dbReference type="Pfam" id="PF12769">
    <property type="entry name" value="PNTB_4TM"/>
    <property type="match status" value="1"/>
</dbReference>
<feature type="domain" description="Alanine dehydrogenase/pyridine nucleotide transhydrogenase N-terminal" evidence="16">
    <location>
        <begin position="88"/>
        <end position="215"/>
    </location>
</feature>
<protein>
    <recommendedName>
        <fullName evidence="2">proton-translocating NAD(P)(+) transhydrogenase</fullName>
        <ecNumber evidence="2">7.1.1.1</ecNumber>
    </recommendedName>
</protein>
<keyword evidence="3" id="KW-1003">Cell membrane</keyword>
<keyword evidence="6" id="KW-0547">Nucleotide-binding</keyword>
<evidence type="ECO:0000259" key="15">
    <source>
        <dbReference type="SMART" id="SM01002"/>
    </source>
</evidence>
<dbReference type="InterPro" id="IPR034300">
    <property type="entry name" value="PNTB-like"/>
</dbReference>
<proteinExistence type="predicted"/>
<keyword evidence="5 14" id="KW-0812">Transmembrane</keyword>
<dbReference type="GO" id="GO:0005886">
    <property type="term" value="C:plasma membrane"/>
    <property type="evidence" value="ECO:0007669"/>
    <property type="project" value="UniProtKB-SubCell"/>
</dbReference>
<dbReference type="EMBL" id="VLTL01000019">
    <property type="protein sequence ID" value="KAA0169756.1"/>
    <property type="molecule type" value="Genomic_DNA"/>
</dbReference>
<feature type="transmembrane region" description="Helical" evidence="14">
    <location>
        <begin position="628"/>
        <end position="646"/>
    </location>
</feature>
<evidence type="ECO:0000256" key="6">
    <source>
        <dbReference type="ARBA" id="ARBA00022741"/>
    </source>
</evidence>
<dbReference type="SUPFAM" id="SSF52467">
    <property type="entry name" value="DHS-like NAD/FAD-binding domain"/>
    <property type="match status" value="1"/>
</dbReference>
<evidence type="ECO:0000313" key="17">
    <source>
        <dbReference type="EMBL" id="KAA0169756.1"/>
    </source>
</evidence>
<evidence type="ECO:0000256" key="2">
    <source>
        <dbReference type="ARBA" id="ARBA00012943"/>
    </source>
</evidence>
<dbReference type="NCBIfam" id="TIGR00561">
    <property type="entry name" value="pntA"/>
    <property type="match status" value="1"/>
</dbReference>
<dbReference type="EC" id="7.1.1.1" evidence="2"/>
<evidence type="ECO:0000256" key="5">
    <source>
        <dbReference type="ARBA" id="ARBA00022692"/>
    </source>
</evidence>
<dbReference type="Gene3D" id="3.40.50.1220">
    <property type="entry name" value="TPP-binding domain"/>
    <property type="match status" value="1"/>
</dbReference>
<evidence type="ECO:0000256" key="7">
    <source>
        <dbReference type="ARBA" id="ARBA00022857"/>
    </source>
</evidence>
<feature type="transmembrane region" description="Helical" evidence="14">
    <location>
        <begin position="706"/>
        <end position="725"/>
    </location>
</feature>
<comment type="caution">
    <text evidence="17">The sequence shown here is derived from an EMBL/GenBank/DDBJ whole genome shotgun (WGS) entry which is preliminary data.</text>
</comment>
<dbReference type="Gene3D" id="3.40.50.720">
    <property type="entry name" value="NAD(P)-binding Rossmann-like Domain"/>
    <property type="match status" value="2"/>
</dbReference>
<dbReference type="Pfam" id="PF05222">
    <property type="entry name" value="AlaDh_PNT_N"/>
    <property type="match status" value="1"/>
</dbReference>
<dbReference type="Pfam" id="PF02233">
    <property type="entry name" value="PNTB"/>
    <property type="match status" value="1"/>
</dbReference>
<keyword evidence="9 14" id="KW-1133">Transmembrane helix</keyword>
<dbReference type="GO" id="GO:0005743">
    <property type="term" value="C:mitochondrial inner membrane"/>
    <property type="evidence" value="ECO:0007669"/>
    <property type="project" value="TreeGrafter"/>
</dbReference>
<feature type="transmembrane region" description="Helical" evidence="14">
    <location>
        <begin position="652"/>
        <end position="670"/>
    </location>
</feature>
<keyword evidence="8" id="KW-1278">Translocase</keyword>
<evidence type="ECO:0000259" key="16">
    <source>
        <dbReference type="SMART" id="SM01003"/>
    </source>
</evidence>
<comment type="catalytic activity">
    <reaction evidence="12">
        <text>NAD(+) + NADPH + H(+)(in) = NADH + NADP(+) + H(+)(out)</text>
        <dbReference type="Rhea" id="RHEA:47992"/>
        <dbReference type="ChEBI" id="CHEBI:15378"/>
        <dbReference type="ChEBI" id="CHEBI:57540"/>
        <dbReference type="ChEBI" id="CHEBI:57783"/>
        <dbReference type="ChEBI" id="CHEBI:57945"/>
        <dbReference type="ChEBI" id="CHEBI:58349"/>
        <dbReference type="EC" id="7.1.1.1"/>
    </reaction>
</comment>
<keyword evidence="4" id="KW-0997">Cell inner membrane</keyword>
<dbReference type="PANTHER" id="PTHR10160">
    <property type="entry name" value="NAD(P) TRANSHYDROGENASE"/>
    <property type="match status" value="1"/>
</dbReference>
<keyword evidence="7" id="KW-0521">NADP</keyword>
<feature type="transmembrane region" description="Helical" evidence="14">
    <location>
        <begin position="589"/>
        <end position="608"/>
    </location>
</feature>
<feature type="transmembrane region" description="Helical" evidence="14">
    <location>
        <begin position="834"/>
        <end position="852"/>
    </location>
</feature>
<keyword evidence="11 14" id="KW-0472">Membrane</keyword>
<gene>
    <name evidence="17" type="ORF">FNF28_01875</name>
</gene>
<dbReference type="SMART" id="SM01003">
    <property type="entry name" value="AlaDh_PNT_N"/>
    <property type="match status" value="1"/>
</dbReference>
<evidence type="ECO:0000313" key="18">
    <source>
        <dbReference type="Proteomes" id="UP000324907"/>
    </source>
</evidence>
<dbReference type="Pfam" id="PF01262">
    <property type="entry name" value="AlaDh_PNT_C"/>
    <property type="match status" value="1"/>
</dbReference>
<dbReference type="GO" id="GO:0050661">
    <property type="term" value="F:NADP binding"/>
    <property type="evidence" value="ECO:0007669"/>
    <property type="project" value="TreeGrafter"/>
</dbReference>
<feature type="transmembrane region" description="Helical" evidence="14">
    <location>
        <begin position="556"/>
        <end position="577"/>
    </location>
</feature>
<dbReference type="InterPro" id="IPR036291">
    <property type="entry name" value="NAD(P)-bd_dom_sf"/>
</dbReference>
<dbReference type="Proteomes" id="UP000324907">
    <property type="component" value="Unassembled WGS sequence"/>
</dbReference>
<dbReference type="InterPro" id="IPR007698">
    <property type="entry name" value="AlaDH/PNT_NAD(H)-bd"/>
</dbReference>
<dbReference type="AlphaFoldDB" id="A0A5A8DWD6"/>
<feature type="transmembrane region" description="Helical" evidence="14">
    <location>
        <begin position="529"/>
        <end position="549"/>
    </location>
</feature>
<evidence type="ECO:0000256" key="14">
    <source>
        <dbReference type="SAM" id="Phobius"/>
    </source>
</evidence>
<feature type="region of interest" description="Disordered" evidence="13">
    <location>
        <begin position="457"/>
        <end position="499"/>
    </location>
</feature>
<evidence type="ECO:0000256" key="11">
    <source>
        <dbReference type="ARBA" id="ARBA00023136"/>
    </source>
</evidence>
<dbReference type="SUPFAM" id="SSF52283">
    <property type="entry name" value="Formate/glycerate dehydrogenase catalytic domain-like"/>
    <property type="match status" value="1"/>
</dbReference>
<dbReference type="InterPro" id="IPR007886">
    <property type="entry name" value="AlaDH/PNT_N"/>
</dbReference>
<comment type="subcellular location">
    <subcellularLocation>
        <location evidence="1">Cell inner membrane</location>
        <topology evidence="1">Multi-pass membrane protein</topology>
    </subcellularLocation>
</comment>
<reference evidence="17 18" key="1">
    <citation type="submission" date="2019-07" db="EMBL/GenBank/DDBJ databases">
        <title>Genomes of Cafeteria roenbergensis.</title>
        <authorList>
            <person name="Fischer M.G."/>
            <person name="Hackl T."/>
            <person name="Roman M."/>
        </authorList>
    </citation>
    <scope>NUCLEOTIDE SEQUENCE [LARGE SCALE GENOMIC DNA]</scope>
    <source>
        <strain evidence="17 18">RCC970-E3</strain>
    </source>
</reference>
<dbReference type="GO" id="GO:0008750">
    <property type="term" value="F:proton-translocating NAD(P)+ transhydrogenase activity"/>
    <property type="evidence" value="ECO:0007669"/>
    <property type="project" value="UniProtKB-EC"/>
</dbReference>
<feature type="transmembrane region" description="Helical" evidence="14">
    <location>
        <begin position="737"/>
        <end position="759"/>
    </location>
</feature>
<keyword evidence="10" id="KW-0520">NAD</keyword>
<evidence type="ECO:0000256" key="4">
    <source>
        <dbReference type="ARBA" id="ARBA00022519"/>
    </source>
</evidence>
<feature type="transmembrane region" description="Helical" evidence="14">
    <location>
        <begin position="858"/>
        <end position="876"/>
    </location>
</feature>
<organism evidence="17 18">
    <name type="scientific">Cafeteria roenbergensis</name>
    <name type="common">Marine flagellate</name>
    <dbReference type="NCBI Taxonomy" id="33653"/>
    <lineage>
        <taxon>Eukaryota</taxon>
        <taxon>Sar</taxon>
        <taxon>Stramenopiles</taxon>
        <taxon>Bigyra</taxon>
        <taxon>Opalozoa</taxon>
        <taxon>Bicosoecida</taxon>
        <taxon>Cafeteriaceae</taxon>
        <taxon>Cafeteria</taxon>
    </lineage>
</organism>
<dbReference type="InterPro" id="IPR024605">
    <property type="entry name" value="NADP_transhyd_a_C"/>
</dbReference>
<evidence type="ECO:0000256" key="12">
    <source>
        <dbReference type="ARBA" id="ARBA00048202"/>
    </source>
</evidence>
<evidence type="ECO:0000256" key="13">
    <source>
        <dbReference type="SAM" id="MobiDB-lite"/>
    </source>
</evidence>